<comment type="similarity">
    <text evidence="1 7">Belongs to the sigma-70 factor family. ECF subfamily.</text>
</comment>
<evidence type="ECO:0000256" key="7">
    <source>
        <dbReference type="RuleBase" id="RU000716"/>
    </source>
</evidence>
<feature type="domain" description="RNA polymerase sigma-70 region 2" evidence="9">
    <location>
        <begin position="14"/>
        <end position="80"/>
    </location>
</feature>
<dbReference type="SUPFAM" id="SSF88946">
    <property type="entry name" value="Sigma2 domain of RNA polymerase sigma factors"/>
    <property type="match status" value="1"/>
</dbReference>
<dbReference type="NCBIfam" id="TIGR02937">
    <property type="entry name" value="sigma70-ECF"/>
    <property type="match status" value="1"/>
</dbReference>
<dbReference type="InterPro" id="IPR014284">
    <property type="entry name" value="RNA_pol_sigma-70_dom"/>
</dbReference>
<dbReference type="PANTHER" id="PTHR43133">
    <property type="entry name" value="RNA POLYMERASE ECF-TYPE SIGMA FACTO"/>
    <property type="match status" value="1"/>
</dbReference>
<evidence type="ECO:0000256" key="5">
    <source>
        <dbReference type="ARBA" id="ARBA00023125"/>
    </source>
</evidence>
<dbReference type="Gene3D" id="1.10.10.10">
    <property type="entry name" value="Winged helix-like DNA-binding domain superfamily/Winged helix DNA-binding domain"/>
    <property type="match status" value="1"/>
</dbReference>
<organism evidence="12 13">
    <name type="scientific">Pseudonocardia eucalypti</name>
    <dbReference type="NCBI Taxonomy" id="648755"/>
    <lineage>
        <taxon>Bacteria</taxon>
        <taxon>Bacillati</taxon>
        <taxon>Actinomycetota</taxon>
        <taxon>Actinomycetes</taxon>
        <taxon>Pseudonocardiales</taxon>
        <taxon>Pseudonocardiaceae</taxon>
        <taxon>Pseudonocardia</taxon>
    </lineage>
</organism>
<dbReference type="Pfam" id="PF12680">
    <property type="entry name" value="SnoaL_2"/>
    <property type="match status" value="1"/>
</dbReference>
<dbReference type="Pfam" id="PF08281">
    <property type="entry name" value="Sigma70_r4_2"/>
    <property type="match status" value="1"/>
</dbReference>
<evidence type="ECO:0000256" key="2">
    <source>
        <dbReference type="ARBA" id="ARBA00011344"/>
    </source>
</evidence>
<reference evidence="13" key="1">
    <citation type="journal article" date="2019" name="Int. J. Syst. Evol. Microbiol.">
        <title>The Global Catalogue of Microorganisms (GCM) 10K type strain sequencing project: providing services to taxonomists for standard genome sequencing and annotation.</title>
        <authorList>
            <consortium name="The Broad Institute Genomics Platform"/>
            <consortium name="The Broad Institute Genome Sequencing Center for Infectious Disease"/>
            <person name="Wu L."/>
            <person name="Ma J."/>
        </authorList>
    </citation>
    <scope>NUCLEOTIDE SEQUENCE [LARGE SCALE GENOMIC DNA]</scope>
    <source>
        <strain evidence="13">JCM 18303</strain>
    </source>
</reference>
<dbReference type="Proteomes" id="UP001428817">
    <property type="component" value="Unassembled WGS sequence"/>
</dbReference>
<evidence type="ECO:0000259" key="10">
    <source>
        <dbReference type="Pfam" id="PF08281"/>
    </source>
</evidence>
<dbReference type="InterPro" id="IPR039425">
    <property type="entry name" value="RNA_pol_sigma-70-like"/>
</dbReference>
<keyword evidence="3 7" id="KW-0805">Transcription regulation</keyword>
<dbReference type="InterPro" id="IPR014305">
    <property type="entry name" value="RNA_pol_sigma-G_actinobac"/>
</dbReference>
<keyword evidence="5 7" id="KW-0238">DNA-binding</keyword>
<dbReference type="InterPro" id="IPR013325">
    <property type="entry name" value="RNA_pol_sigma_r2"/>
</dbReference>
<dbReference type="EMBL" id="BAABJP010000031">
    <property type="protein sequence ID" value="GAA5165429.1"/>
    <property type="molecule type" value="Genomic_DNA"/>
</dbReference>
<evidence type="ECO:0000256" key="6">
    <source>
        <dbReference type="ARBA" id="ARBA00023163"/>
    </source>
</evidence>
<evidence type="ECO:0000313" key="12">
    <source>
        <dbReference type="EMBL" id="GAA5165429.1"/>
    </source>
</evidence>
<dbReference type="PANTHER" id="PTHR43133:SF65">
    <property type="entry name" value="ECF RNA POLYMERASE SIGMA FACTOR SIGG"/>
    <property type="match status" value="1"/>
</dbReference>
<keyword evidence="13" id="KW-1185">Reference proteome</keyword>
<dbReference type="PROSITE" id="PS01063">
    <property type="entry name" value="SIGMA70_ECF"/>
    <property type="match status" value="1"/>
</dbReference>
<evidence type="ECO:0000256" key="1">
    <source>
        <dbReference type="ARBA" id="ARBA00010641"/>
    </source>
</evidence>
<dbReference type="SUPFAM" id="SSF54427">
    <property type="entry name" value="NTF2-like"/>
    <property type="match status" value="1"/>
</dbReference>
<proteinExistence type="inferred from homology"/>
<dbReference type="InterPro" id="IPR007627">
    <property type="entry name" value="RNA_pol_sigma70_r2"/>
</dbReference>
<dbReference type="CDD" id="cd06171">
    <property type="entry name" value="Sigma70_r4"/>
    <property type="match status" value="1"/>
</dbReference>
<dbReference type="SUPFAM" id="SSF88659">
    <property type="entry name" value="Sigma3 and sigma4 domains of RNA polymerase sigma factors"/>
    <property type="match status" value="1"/>
</dbReference>
<evidence type="ECO:0000259" key="11">
    <source>
        <dbReference type="Pfam" id="PF12680"/>
    </source>
</evidence>
<accession>A0ABP9QPZ3</accession>
<evidence type="ECO:0000256" key="4">
    <source>
        <dbReference type="ARBA" id="ARBA00023082"/>
    </source>
</evidence>
<evidence type="ECO:0000256" key="3">
    <source>
        <dbReference type="ARBA" id="ARBA00023015"/>
    </source>
</evidence>
<name>A0ABP9QPZ3_9PSEU</name>
<keyword evidence="6 7" id="KW-0804">Transcription</keyword>
<dbReference type="InterPro" id="IPR032710">
    <property type="entry name" value="NTF2-like_dom_sf"/>
</dbReference>
<dbReference type="InterPro" id="IPR000838">
    <property type="entry name" value="RNA_pol_sigma70_ECF_CS"/>
</dbReference>
<evidence type="ECO:0000313" key="13">
    <source>
        <dbReference type="Proteomes" id="UP001428817"/>
    </source>
</evidence>
<feature type="region of interest" description="Disordered" evidence="8">
    <location>
        <begin position="81"/>
        <end position="102"/>
    </location>
</feature>
<dbReference type="InterPro" id="IPR013324">
    <property type="entry name" value="RNA_pol_sigma_r3/r4-like"/>
</dbReference>
<feature type="domain" description="RNA polymerase sigma factor 70 region 4 type 2" evidence="10">
    <location>
        <begin position="135"/>
        <end position="186"/>
    </location>
</feature>
<dbReference type="InterPro" id="IPR013249">
    <property type="entry name" value="RNA_pol_sigma70_r4_t2"/>
</dbReference>
<dbReference type="Pfam" id="PF04542">
    <property type="entry name" value="Sigma70_r2"/>
    <property type="match status" value="1"/>
</dbReference>
<feature type="domain" description="SnoaL-like" evidence="11">
    <location>
        <begin position="208"/>
        <end position="280"/>
    </location>
</feature>
<evidence type="ECO:0000259" key="9">
    <source>
        <dbReference type="Pfam" id="PF04542"/>
    </source>
</evidence>
<dbReference type="NCBIfam" id="NF006089">
    <property type="entry name" value="PRK08241.1"/>
    <property type="match status" value="1"/>
</dbReference>
<dbReference type="Gene3D" id="3.10.450.50">
    <property type="match status" value="1"/>
</dbReference>
<comment type="subunit">
    <text evidence="2">Interacts transiently with the RNA polymerase catalytic core formed by RpoA, RpoB, RpoC and RpoZ (2 alpha, 1 beta, 1 beta' and 1 omega subunit) to form the RNA polymerase holoenzyme that can initiate transcription.</text>
</comment>
<dbReference type="RefSeq" id="WP_185065029.1">
    <property type="nucleotide sequence ID" value="NZ_BAABJP010000031.1"/>
</dbReference>
<dbReference type="Gene3D" id="1.10.1740.10">
    <property type="match status" value="1"/>
</dbReference>
<dbReference type="NCBIfam" id="TIGR02960">
    <property type="entry name" value="SigX5"/>
    <property type="match status" value="1"/>
</dbReference>
<protein>
    <recommendedName>
        <fullName evidence="7">RNA polymerase sigma factor</fullName>
    </recommendedName>
</protein>
<dbReference type="InterPro" id="IPR037401">
    <property type="entry name" value="SnoaL-like"/>
</dbReference>
<comment type="caution">
    <text evidence="12">The sequence shown here is derived from an EMBL/GenBank/DDBJ whole genome shotgun (WGS) entry which is preliminary data.</text>
</comment>
<gene>
    <name evidence="12" type="ORF">GCM10023321_55410</name>
</gene>
<sequence>MSTATIDDAFRDQVEPLRREITAHCYRMLGSVHEAEDLVQETYLRAWRAFDSFEGRSSVRTWLYRIATNACLTALEQSQRRPLPTGLGQPNSSPVGELESRPELPWLEPLPDSLVWGEPDVDPAEQAVTSDNIRLAFVAALQLLTPKQRAVLILRDVLAWRASEVAKALEISEAAVNSALQRARAQVAEHAPERPELPDDDRSRQLLDRYLAAFHDYNVDRIVELLTEDAVWEMPPFTGWFRGHKDIRHLMTAQCPAKGPGDMRLLPTSANGQPAFGAYHRGPDGVYRAFQLQQLSIGPDGIDHVACYFDLTLFAKFGLPEALAEE</sequence>
<dbReference type="InterPro" id="IPR036388">
    <property type="entry name" value="WH-like_DNA-bd_sf"/>
</dbReference>
<keyword evidence="4 7" id="KW-0731">Sigma factor</keyword>
<evidence type="ECO:0000256" key="8">
    <source>
        <dbReference type="SAM" id="MobiDB-lite"/>
    </source>
</evidence>